<evidence type="ECO:0000256" key="1">
    <source>
        <dbReference type="ARBA" id="ARBA00001946"/>
    </source>
</evidence>
<dbReference type="PANTHER" id="PTHR48084:SF4">
    <property type="entry name" value="2-OXOGLUTARATE OXIDOREDUCTASE SUBUNIT KORB"/>
    <property type="match status" value="1"/>
</dbReference>
<reference evidence="13" key="1">
    <citation type="submission" date="2019-05" db="EMBL/GenBank/DDBJ databases">
        <title>Complete genome sequencing of Dialister sp. strain 5BBH33.</title>
        <authorList>
            <person name="Sakamoto M."/>
            <person name="Murakami T."/>
            <person name="Mori H."/>
        </authorList>
    </citation>
    <scope>NUCLEOTIDE SEQUENCE [LARGE SCALE GENOMIC DNA]</scope>
    <source>
        <strain evidence="13">5BBH33</strain>
    </source>
</reference>
<evidence type="ECO:0000259" key="10">
    <source>
        <dbReference type="Pfam" id="PF02775"/>
    </source>
</evidence>
<evidence type="ECO:0000259" key="11">
    <source>
        <dbReference type="Pfam" id="PF12367"/>
    </source>
</evidence>
<proteinExistence type="predicted"/>
<sequence length="288" mass="31309">MASPRDYKNTIVPNWCPGCGDYGIQNAISAVCAKKGWANEDITLISGIGCSSRIGGYQYCYGAHTTHGRALPFAQGIKCANKDQHMIVCSGDGDSYAIGLGHAMHAIKRNMDITYLVFDNQVYGLTKGQTSPASDKGFVTKTTPDGNPLTPLDAPAMALAAGATFVAQAYAIDSKTMINVIERAVDHKGFSYVNIFTPCVTFNHLNTVQWYNEHLVKMEDVAPDHDPSSKAAAYRLLGETNSLVTGVIYEEKDSVAFGDIVPSKDVRLIDHVEKPSAELFEDLCKEFR</sequence>
<dbReference type="Gene3D" id="3.40.50.970">
    <property type="match status" value="1"/>
</dbReference>
<dbReference type="AlphaFoldDB" id="A0A8D5A2B5"/>
<dbReference type="SUPFAM" id="SSF52518">
    <property type="entry name" value="Thiamin diphosphate-binding fold (THDP-binding)"/>
    <property type="match status" value="1"/>
</dbReference>
<keyword evidence="8" id="KW-0411">Iron-sulfur</keyword>
<dbReference type="PANTHER" id="PTHR48084">
    <property type="entry name" value="2-OXOGLUTARATE OXIDOREDUCTASE SUBUNIT KORB-RELATED"/>
    <property type="match status" value="1"/>
</dbReference>
<comment type="cofactor">
    <cofactor evidence="1">
        <name>Mg(2+)</name>
        <dbReference type="ChEBI" id="CHEBI:18420"/>
    </cofactor>
</comment>
<dbReference type="GO" id="GO:0046872">
    <property type="term" value="F:metal ion binding"/>
    <property type="evidence" value="ECO:0007669"/>
    <property type="project" value="UniProtKB-KW"/>
</dbReference>
<dbReference type="CDD" id="cd03375">
    <property type="entry name" value="TPP_OGFOR"/>
    <property type="match status" value="1"/>
</dbReference>
<evidence type="ECO:0000313" key="13">
    <source>
        <dbReference type="Proteomes" id="UP000320585"/>
    </source>
</evidence>
<dbReference type="GO" id="GO:0045333">
    <property type="term" value="P:cellular respiration"/>
    <property type="evidence" value="ECO:0007669"/>
    <property type="project" value="UniProtKB-ARBA"/>
</dbReference>
<dbReference type="NCBIfam" id="TIGR02177">
    <property type="entry name" value="PorB_KorB"/>
    <property type="match status" value="1"/>
</dbReference>
<dbReference type="Pfam" id="PF12367">
    <property type="entry name" value="PFO_beta_C"/>
    <property type="match status" value="1"/>
</dbReference>
<evidence type="ECO:0000256" key="8">
    <source>
        <dbReference type="ARBA" id="ARBA00023014"/>
    </source>
</evidence>
<keyword evidence="13" id="KW-1185">Reference proteome</keyword>
<gene>
    <name evidence="12" type="primary">porB</name>
    <name evidence="12" type="ORF">Dia5BBH33_15180</name>
</gene>
<dbReference type="Pfam" id="PF02775">
    <property type="entry name" value="TPP_enzyme_C"/>
    <property type="match status" value="1"/>
</dbReference>
<dbReference type="KEGG" id="dho:Dia5BBH33_15180"/>
<organism evidence="12 13">
    <name type="scientific">Dialister hominis</name>
    <dbReference type="NCBI Taxonomy" id="2582419"/>
    <lineage>
        <taxon>Bacteria</taxon>
        <taxon>Bacillati</taxon>
        <taxon>Bacillota</taxon>
        <taxon>Negativicutes</taxon>
        <taxon>Veillonellales</taxon>
        <taxon>Veillonellaceae</taxon>
        <taxon>Dialister</taxon>
    </lineage>
</organism>
<feature type="domain" description="Pyruvate ferredoxin oxidoreductase beta subunit C-terminal" evidence="11">
    <location>
        <begin position="199"/>
        <end position="262"/>
    </location>
</feature>
<keyword evidence="6" id="KW-0560">Oxidoreductase</keyword>
<dbReference type="GO" id="GO:0016625">
    <property type="term" value="F:oxidoreductase activity, acting on the aldehyde or oxo group of donors, iron-sulfur protein as acceptor"/>
    <property type="evidence" value="ECO:0007669"/>
    <property type="project" value="UniProtKB-ARBA"/>
</dbReference>
<dbReference type="InterPro" id="IPR032686">
    <property type="entry name" value="PFO_beta_C"/>
</dbReference>
<evidence type="ECO:0000256" key="4">
    <source>
        <dbReference type="ARBA" id="ARBA00022723"/>
    </source>
</evidence>
<evidence type="ECO:0000256" key="5">
    <source>
        <dbReference type="ARBA" id="ARBA00022842"/>
    </source>
</evidence>
<name>A0A8D5A2B5_9FIRM</name>
<dbReference type="GO" id="GO:0051536">
    <property type="term" value="F:iron-sulfur cluster binding"/>
    <property type="evidence" value="ECO:0007669"/>
    <property type="project" value="UniProtKB-KW"/>
</dbReference>
<dbReference type="EMBL" id="AP019697">
    <property type="protein sequence ID" value="BBK25583.1"/>
    <property type="molecule type" value="Genomic_DNA"/>
</dbReference>
<keyword evidence="9" id="KW-0786">Thiamine pyrophosphate</keyword>
<dbReference type="InterPro" id="IPR051457">
    <property type="entry name" value="2-oxoacid:Fd_oxidoreductase"/>
</dbReference>
<dbReference type="RefSeq" id="WP_022383243.1">
    <property type="nucleotide sequence ID" value="NZ_AP019697.1"/>
</dbReference>
<dbReference type="Proteomes" id="UP000320585">
    <property type="component" value="Chromosome"/>
</dbReference>
<evidence type="ECO:0000313" key="12">
    <source>
        <dbReference type="EMBL" id="BBK25583.1"/>
    </source>
</evidence>
<evidence type="ECO:0000256" key="9">
    <source>
        <dbReference type="ARBA" id="ARBA00023052"/>
    </source>
</evidence>
<evidence type="ECO:0000256" key="3">
    <source>
        <dbReference type="ARBA" id="ARBA00001966"/>
    </source>
</evidence>
<protein>
    <submittedName>
        <fullName evidence="12">2-oxoglutarate ferredoxin oxidoreductase subunit beta</fullName>
    </submittedName>
</protein>
<keyword evidence="7" id="KW-0408">Iron</keyword>
<comment type="cofactor">
    <cofactor evidence="2">
        <name>thiamine diphosphate</name>
        <dbReference type="ChEBI" id="CHEBI:58937"/>
    </cofactor>
</comment>
<keyword evidence="5" id="KW-0460">Magnesium</keyword>
<dbReference type="InterPro" id="IPR011766">
    <property type="entry name" value="TPP_enzyme_TPP-bd"/>
</dbReference>
<evidence type="ECO:0000256" key="7">
    <source>
        <dbReference type="ARBA" id="ARBA00023004"/>
    </source>
</evidence>
<dbReference type="GeneID" id="92716743"/>
<dbReference type="InterPro" id="IPR029061">
    <property type="entry name" value="THDP-binding"/>
</dbReference>
<evidence type="ECO:0000256" key="2">
    <source>
        <dbReference type="ARBA" id="ARBA00001964"/>
    </source>
</evidence>
<dbReference type="GO" id="GO:0030976">
    <property type="term" value="F:thiamine pyrophosphate binding"/>
    <property type="evidence" value="ECO:0007669"/>
    <property type="project" value="InterPro"/>
</dbReference>
<feature type="domain" description="Thiamine pyrophosphate enzyme TPP-binding" evidence="10">
    <location>
        <begin position="49"/>
        <end position="195"/>
    </location>
</feature>
<dbReference type="InterPro" id="IPR011896">
    <property type="entry name" value="OFOB"/>
</dbReference>
<dbReference type="OrthoDB" id="9775140at2"/>
<accession>A0A8D5A2B5</accession>
<comment type="cofactor">
    <cofactor evidence="3">
        <name>[4Fe-4S] cluster</name>
        <dbReference type="ChEBI" id="CHEBI:49883"/>
    </cofactor>
</comment>
<keyword evidence="4" id="KW-0479">Metal-binding</keyword>
<evidence type="ECO:0000256" key="6">
    <source>
        <dbReference type="ARBA" id="ARBA00023002"/>
    </source>
</evidence>